<dbReference type="InterPro" id="IPR004811">
    <property type="entry name" value="RelA/Spo_fam"/>
</dbReference>
<evidence type="ECO:0000259" key="5">
    <source>
        <dbReference type="PROSITE" id="PS51880"/>
    </source>
</evidence>
<dbReference type="FunFam" id="3.10.20.30:FF:000002">
    <property type="entry name" value="GTP pyrophosphokinase (RelA/SpoT)"/>
    <property type="match status" value="1"/>
</dbReference>
<dbReference type="CDD" id="cd01668">
    <property type="entry name" value="TGS_RSH"/>
    <property type="match status" value="1"/>
</dbReference>
<dbReference type="GO" id="GO:0015969">
    <property type="term" value="P:guanosine tetraphosphate metabolic process"/>
    <property type="evidence" value="ECO:0007669"/>
    <property type="project" value="InterPro"/>
</dbReference>
<dbReference type="PROSITE" id="PS51880">
    <property type="entry name" value="TGS"/>
    <property type="match status" value="1"/>
</dbReference>
<dbReference type="AlphaFoldDB" id="A0A2M7R7T7"/>
<dbReference type="Gene3D" id="3.30.460.10">
    <property type="entry name" value="Beta Polymerase, domain 2"/>
    <property type="match status" value="1"/>
</dbReference>
<dbReference type="InterPro" id="IPR033655">
    <property type="entry name" value="TGS_RelA/SpoT"/>
</dbReference>
<dbReference type="Pfam" id="PF13328">
    <property type="entry name" value="HD_4"/>
    <property type="match status" value="1"/>
</dbReference>
<evidence type="ECO:0000259" key="3">
    <source>
        <dbReference type="PROSITE" id="PS51671"/>
    </source>
</evidence>
<dbReference type="InterPro" id="IPR045865">
    <property type="entry name" value="ACT-like_dom_sf"/>
</dbReference>
<dbReference type="FunFam" id="1.10.3210.10:FF:000001">
    <property type="entry name" value="GTP pyrophosphokinase RelA"/>
    <property type="match status" value="1"/>
</dbReference>
<feature type="domain" description="HD" evidence="4">
    <location>
        <begin position="41"/>
        <end position="154"/>
    </location>
</feature>
<organism evidence="6 7">
    <name type="scientific">Candidatus Nealsonbacteria bacterium CG_4_10_14_0_8_um_filter_37_14</name>
    <dbReference type="NCBI Taxonomy" id="1974684"/>
    <lineage>
        <taxon>Bacteria</taxon>
        <taxon>Candidatus Nealsoniibacteriota</taxon>
    </lineage>
</organism>
<dbReference type="CDD" id="cd04876">
    <property type="entry name" value="ACT_RelA-SpoT"/>
    <property type="match status" value="1"/>
</dbReference>
<comment type="similarity">
    <text evidence="2">Belongs to the relA/spoT family.</text>
</comment>
<dbReference type="InterPro" id="IPR012676">
    <property type="entry name" value="TGS-like"/>
</dbReference>
<comment type="caution">
    <text evidence="6">The sequence shown here is derived from an EMBL/GenBank/DDBJ whole genome shotgun (WGS) entry which is preliminary data.</text>
</comment>
<dbReference type="PROSITE" id="PS51831">
    <property type="entry name" value="HD"/>
    <property type="match status" value="1"/>
</dbReference>
<dbReference type="InterPro" id="IPR003607">
    <property type="entry name" value="HD/PDEase_dom"/>
</dbReference>
<evidence type="ECO:0000256" key="2">
    <source>
        <dbReference type="RuleBase" id="RU003847"/>
    </source>
</evidence>
<dbReference type="InterPro" id="IPR004095">
    <property type="entry name" value="TGS"/>
</dbReference>
<dbReference type="InterPro" id="IPR043519">
    <property type="entry name" value="NT_sf"/>
</dbReference>
<dbReference type="Pfam" id="PF19296">
    <property type="entry name" value="RelA_AH_RIS"/>
    <property type="match status" value="1"/>
</dbReference>
<evidence type="ECO:0000256" key="1">
    <source>
        <dbReference type="ARBA" id="ARBA00025704"/>
    </source>
</evidence>
<dbReference type="Pfam" id="PF02824">
    <property type="entry name" value="TGS"/>
    <property type="match status" value="1"/>
</dbReference>
<proteinExistence type="inferred from homology"/>
<dbReference type="Gene3D" id="1.10.3210.10">
    <property type="entry name" value="Hypothetical protein af1432"/>
    <property type="match status" value="1"/>
</dbReference>
<dbReference type="NCBIfam" id="TIGR00691">
    <property type="entry name" value="spoT_relA"/>
    <property type="match status" value="1"/>
</dbReference>
<dbReference type="SUPFAM" id="SSF55021">
    <property type="entry name" value="ACT-like"/>
    <property type="match status" value="1"/>
</dbReference>
<evidence type="ECO:0000313" key="6">
    <source>
        <dbReference type="EMBL" id="PIY89251.1"/>
    </source>
</evidence>
<name>A0A2M7R7T7_9BACT</name>
<evidence type="ECO:0000313" key="7">
    <source>
        <dbReference type="Proteomes" id="UP000230767"/>
    </source>
</evidence>
<dbReference type="InterPro" id="IPR012675">
    <property type="entry name" value="Beta-grasp_dom_sf"/>
</dbReference>
<protein>
    <submittedName>
        <fullName evidence="6">(P)ppGpp synthetase</fullName>
    </submittedName>
</protein>
<dbReference type="SMART" id="SM00954">
    <property type="entry name" value="RelA_SpoT"/>
    <property type="match status" value="1"/>
</dbReference>
<evidence type="ECO:0000259" key="4">
    <source>
        <dbReference type="PROSITE" id="PS51831"/>
    </source>
</evidence>
<dbReference type="InterPro" id="IPR045600">
    <property type="entry name" value="RelA/SpoT_AH_RIS"/>
</dbReference>
<dbReference type="PANTHER" id="PTHR21262">
    <property type="entry name" value="GUANOSINE-3',5'-BIS DIPHOSPHATE 3'-PYROPHOSPHOHYDROLASE"/>
    <property type="match status" value="1"/>
</dbReference>
<dbReference type="CDD" id="cd05399">
    <property type="entry name" value="NT_Rel-Spo_like"/>
    <property type="match status" value="1"/>
</dbReference>
<dbReference type="InterPro" id="IPR002912">
    <property type="entry name" value="ACT_dom"/>
</dbReference>
<dbReference type="GO" id="GO:0005886">
    <property type="term" value="C:plasma membrane"/>
    <property type="evidence" value="ECO:0007669"/>
    <property type="project" value="TreeGrafter"/>
</dbReference>
<dbReference type="Proteomes" id="UP000230767">
    <property type="component" value="Unassembled WGS sequence"/>
</dbReference>
<dbReference type="PANTHER" id="PTHR21262:SF31">
    <property type="entry name" value="GTP PYROPHOSPHOKINASE"/>
    <property type="match status" value="1"/>
</dbReference>
<comment type="function">
    <text evidence="2">In eubacteria ppGpp (guanosine 3'-diphosphate 5'-diphosphate) is a mediator of the stringent response that coordinates a variety of cellular activities in response to changes in nutritional abundance.</text>
</comment>
<dbReference type="Pfam" id="PF13291">
    <property type="entry name" value="ACT_4"/>
    <property type="match status" value="1"/>
</dbReference>
<gene>
    <name evidence="6" type="ORF">COY73_01350</name>
</gene>
<accession>A0A2M7R7T7</accession>
<dbReference type="CDD" id="cd00077">
    <property type="entry name" value="HDc"/>
    <property type="match status" value="1"/>
</dbReference>
<dbReference type="EMBL" id="PFLW01000039">
    <property type="protein sequence ID" value="PIY89251.1"/>
    <property type="molecule type" value="Genomic_DNA"/>
</dbReference>
<reference evidence="7" key="1">
    <citation type="submission" date="2017-09" db="EMBL/GenBank/DDBJ databases">
        <title>Depth-based differentiation of microbial function through sediment-hosted aquifers and enrichment of novel symbionts in the deep terrestrial subsurface.</title>
        <authorList>
            <person name="Probst A.J."/>
            <person name="Ladd B."/>
            <person name="Jarett J.K."/>
            <person name="Geller-Mcgrath D.E."/>
            <person name="Sieber C.M.K."/>
            <person name="Emerson J.B."/>
            <person name="Anantharaman K."/>
            <person name="Thomas B.C."/>
            <person name="Malmstrom R."/>
            <person name="Stieglmeier M."/>
            <person name="Klingl A."/>
            <person name="Woyke T."/>
            <person name="Ryan C.M."/>
            <person name="Banfield J.F."/>
        </authorList>
    </citation>
    <scope>NUCLEOTIDE SEQUENCE [LARGE SCALE GENOMIC DNA]</scope>
</reference>
<dbReference type="Gene3D" id="3.30.70.260">
    <property type="match status" value="1"/>
</dbReference>
<dbReference type="Pfam" id="PF04607">
    <property type="entry name" value="RelA_SpoT"/>
    <property type="match status" value="1"/>
</dbReference>
<sequence length="723" mass="82966">MSTQTLQEIIKESSNPKLIKKAFEFAETAHQGQKRESGENYIIHPLKVAETLSKMKLDPQTVAAGFLHDVPDDTQKTFQDLEKEFGKEISFLVEGVSKLGKLRYPKNGILAPPIEQRKETPVDLRAENLRKMFFAMAEDLRVILIKLADRLHNMQTLNALPPQIQKRIALETLEIFAPIAERLGMGEMKGNLEDLAFPYLYPKEYQWLQNTVKEKYEERTKYLESVKPVLVEILKKEKIKPIDLHTRAKHYWSLYQKLLRYDMDLEKIYDLVALRIINKDVETCYKTLGIIHKYWKPLPGRIKDYIALPKPNGYRALHTTVFCLDGKITEFQIKTPQMHQEAEYGICAHWAKKERVDLKAGIEKFAWVSQLRDWQKEITKPKEFWEGLKIDFFKNRIFVFTPKGDVIDLPEGACPIDFAYAIHTEIGDHCAGAKINGKLSSLSQSLKNGDVVEIIIDTSKKPSRDWLELTKTSLARSHIKNWFKKESHPENLNRGIKLLDEEFKQIRGIRFQQVPQGKKEELLKTFPYKDLESLITAVGEGEISPNEILKNLFKEKEIFLQRPLSKKSAPRPESKTQGIFLAGQTGIQIRLAKCCLPQSGDEIAAYITQTRGASVHKANCKNLTNAQKKWPLKIIEASWKSPEKMIWQVSLKIKAQDRIGLFSDITSTISSLGINILSLEAESQPKNLPATINAEVEISGLEELDRVFRQLKQVKGIIDVRKV</sequence>
<dbReference type="InterPro" id="IPR006674">
    <property type="entry name" value="HD_domain"/>
</dbReference>
<feature type="domain" description="TGS" evidence="5">
    <location>
        <begin position="395"/>
        <end position="456"/>
    </location>
</feature>
<feature type="domain" description="ACT" evidence="3">
    <location>
        <begin position="650"/>
        <end position="723"/>
    </location>
</feature>
<dbReference type="SUPFAM" id="SSF81301">
    <property type="entry name" value="Nucleotidyltransferase"/>
    <property type="match status" value="1"/>
</dbReference>
<dbReference type="SUPFAM" id="SSF81271">
    <property type="entry name" value="TGS-like"/>
    <property type="match status" value="1"/>
</dbReference>
<dbReference type="Gene3D" id="3.10.20.30">
    <property type="match status" value="1"/>
</dbReference>
<dbReference type="SUPFAM" id="SSF109604">
    <property type="entry name" value="HD-domain/PDEase-like"/>
    <property type="match status" value="1"/>
</dbReference>
<dbReference type="PROSITE" id="PS51671">
    <property type="entry name" value="ACT"/>
    <property type="match status" value="1"/>
</dbReference>
<dbReference type="InterPro" id="IPR007685">
    <property type="entry name" value="RelA_SpoT"/>
</dbReference>
<dbReference type="SMART" id="SM00471">
    <property type="entry name" value="HDc"/>
    <property type="match status" value="1"/>
</dbReference>
<comment type="pathway">
    <text evidence="1">Purine metabolism.</text>
</comment>